<organism evidence="2 3">
    <name type="scientific">Effrenium voratum</name>
    <dbReference type="NCBI Taxonomy" id="2562239"/>
    <lineage>
        <taxon>Eukaryota</taxon>
        <taxon>Sar</taxon>
        <taxon>Alveolata</taxon>
        <taxon>Dinophyceae</taxon>
        <taxon>Suessiales</taxon>
        <taxon>Symbiodiniaceae</taxon>
        <taxon>Effrenium</taxon>
    </lineage>
</organism>
<feature type="compositionally biased region" description="Low complexity" evidence="1">
    <location>
        <begin position="126"/>
        <end position="136"/>
    </location>
</feature>
<sequence>MATGILPGAAVRVASGRSFQCFGDGDEGRVTWVDHVTLKCGVLFDGHDTEVTVALRYLEALEGEVKQLRQRPPPITTEASRKVQEVQACLKCGARTGASDPYCGYCGARIEAERIQRSARERSSSPRRSPCSPVPSTRKDAASSAENGRQTPIARKQEERLAALEARVLALESRLASTAPTPRHSELSARFQREIEALRQELELKFQEQARRVEEEVVWRSIEKYMTPVLEQLSMEAAARTEEKLTETRCSSFAPAC</sequence>
<dbReference type="Proteomes" id="UP001178507">
    <property type="component" value="Unassembled WGS sequence"/>
</dbReference>
<reference evidence="2" key="1">
    <citation type="submission" date="2023-08" db="EMBL/GenBank/DDBJ databases">
        <authorList>
            <person name="Chen Y."/>
            <person name="Shah S."/>
            <person name="Dougan E. K."/>
            <person name="Thang M."/>
            <person name="Chan C."/>
        </authorList>
    </citation>
    <scope>NUCLEOTIDE SEQUENCE</scope>
</reference>
<accession>A0AA36HUP0</accession>
<name>A0AA36HUP0_9DINO</name>
<gene>
    <name evidence="2" type="ORF">EVOR1521_LOCUS4369</name>
</gene>
<comment type="caution">
    <text evidence="2">The sequence shown here is derived from an EMBL/GenBank/DDBJ whole genome shotgun (WGS) entry which is preliminary data.</text>
</comment>
<feature type="region of interest" description="Disordered" evidence="1">
    <location>
        <begin position="117"/>
        <end position="155"/>
    </location>
</feature>
<dbReference type="AlphaFoldDB" id="A0AA36HUP0"/>
<evidence type="ECO:0000313" key="2">
    <source>
        <dbReference type="EMBL" id="CAJ1374962.1"/>
    </source>
</evidence>
<evidence type="ECO:0000256" key="1">
    <source>
        <dbReference type="SAM" id="MobiDB-lite"/>
    </source>
</evidence>
<proteinExistence type="predicted"/>
<keyword evidence="3" id="KW-1185">Reference proteome</keyword>
<evidence type="ECO:0000313" key="3">
    <source>
        <dbReference type="Proteomes" id="UP001178507"/>
    </source>
</evidence>
<dbReference type="EMBL" id="CAUJNA010000291">
    <property type="protein sequence ID" value="CAJ1374962.1"/>
    <property type="molecule type" value="Genomic_DNA"/>
</dbReference>
<protein>
    <submittedName>
        <fullName evidence="2">Uncharacterized protein</fullName>
    </submittedName>
</protein>